<name>A0ABV4KVB4_9VIBR</name>
<dbReference type="RefSeq" id="WP_371708748.1">
    <property type="nucleotide sequence ID" value="NZ_JBGOOL010000198.1"/>
</dbReference>
<dbReference type="Pfam" id="PF14281">
    <property type="entry name" value="PDDEXK_4"/>
    <property type="match status" value="1"/>
</dbReference>
<sequence length="414" mass="48372">MIDKLLKEISLINLKYEKLQEVTESDFNVFSILRNESDEVALHSRFIGELLNPEGSHNQGEVFQQIFLQQLQDENLRFKSQFSLEVERHMGKHGRVDLLLSSQRDAIVIENKINAADQPKQLQRYKEALSDYHCSKTKHLYYLTLFGTAPSEESLGSLSCEEVNCISYKTDIKQWLTSCAREVYDYPLLRETIIQYRKLIEKLTGQTLNEDQKVEMKNLLLEGDNFKNALTIEEVITDVKAELQKTIWIDLQAALKSSGYDFSFVNYKFEEISMDVCQNFYQSYKRSSYYGLQYKVLTFGEHSVHLYLEVDHCFYYGFTVCKNNQRGLFRDELQSKESDLKNKLETLIGANNDDDEWWLAWKYSSDKMNFKNFQGKTAKLGNPVFREQWISNVTTDVVELLRQCSEIFPASISK</sequence>
<proteinExistence type="predicted"/>
<evidence type="ECO:0000313" key="1">
    <source>
        <dbReference type="EMBL" id="MEZ8056349.1"/>
    </source>
</evidence>
<dbReference type="InterPro" id="IPR029470">
    <property type="entry name" value="PDDEXK_4"/>
</dbReference>
<dbReference type="Proteomes" id="UP001569175">
    <property type="component" value="Unassembled WGS sequence"/>
</dbReference>
<reference evidence="1 2" key="1">
    <citation type="submission" date="2024-06" db="EMBL/GenBank/DDBJ databases">
        <authorList>
            <person name="Steensen K."/>
            <person name="Seneca J."/>
            <person name="Bartlau N."/>
            <person name="Yu A.X."/>
            <person name="Polz M.F."/>
        </authorList>
    </citation>
    <scope>NUCLEOTIDE SEQUENCE [LARGE SCALE GENOMIC DNA]</scope>
    <source>
        <strain evidence="1 2">1F9</strain>
    </source>
</reference>
<organism evidence="1 2">
    <name type="scientific">Vibrio atlanticus</name>
    <dbReference type="NCBI Taxonomy" id="693153"/>
    <lineage>
        <taxon>Bacteria</taxon>
        <taxon>Pseudomonadati</taxon>
        <taxon>Pseudomonadota</taxon>
        <taxon>Gammaproteobacteria</taxon>
        <taxon>Vibrionales</taxon>
        <taxon>Vibrionaceae</taxon>
        <taxon>Vibrio</taxon>
    </lineage>
</organism>
<gene>
    <name evidence="1" type="ORF">ACED57_25050</name>
</gene>
<comment type="caution">
    <text evidence="1">The sequence shown here is derived from an EMBL/GenBank/DDBJ whole genome shotgun (WGS) entry which is preliminary data.</text>
</comment>
<dbReference type="EMBL" id="JBGOOL010000198">
    <property type="protein sequence ID" value="MEZ8056349.1"/>
    <property type="molecule type" value="Genomic_DNA"/>
</dbReference>
<accession>A0ABV4KVB4</accession>
<protein>
    <submittedName>
        <fullName evidence="1">PD-(D/E)XK nuclease family protein</fullName>
    </submittedName>
</protein>
<evidence type="ECO:0000313" key="2">
    <source>
        <dbReference type="Proteomes" id="UP001569175"/>
    </source>
</evidence>
<keyword evidence="2" id="KW-1185">Reference proteome</keyword>